<dbReference type="InterPro" id="IPR043148">
    <property type="entry name" value="TagF_C"/>
</dbReference>
<dbReference type="InterPro" id="IPR004821">
    <property type="entry name" value="Cyt_trans-like"/>
</dbReference>
<organism evidence="4 5">
    <name type="scientific">Selenomonas ruminantium</name>
    <dbReference type="NCBI Taxonomy" id="971"/>
    <lineage>
        <taxon>Bacteria</taxon>
        <taxon>Bacillati</taxon>
        <taxon>Bacillota</taxon>
        <taxon>Negativicutes</taxon>
        <taxon>Selenomonadales</taxon>
        <taxon>Selenomonadaceae</taxon>
        <taxon>Selenomonas</taxon>
    </lineage>
</organism>
<dbReference type="PANTHER" id="PTHR43793">
    <property type="entry name" value="FAD SYNTHASE"/>
    <property type="match status" value="1"/>
</dbReference>
<dbReference type="InterPro" id="IPR050385">
    <property type="entry name" value="Archaeal_FAD_synthase"/>
</dbReference>
<evidence type="ECO:0000256" key="2">
    <source>
        <dbReference type="ARBA" id="ARBA00022695"/>
    </source>
</evidence>
<name>A0A1I0YEY2_SELRU</name>
<dbReference type="Proteomes" id="UP000183843">
    <property type="component" value="Unassembled WGS sequence"/>
</dbReference>
<dbReference type="PANTHER" id="PTHR43793:SF1">
    <property type="entry name" value="FAD SYNTHASE"/>
    <property type="match status" value="1"/>
</dbReference>
<dbReference type="GO" id="GO:0016779">
    <property type="term" value="F:nucleotidyltransferase activity"/>
    <property type="evidence" value="ECO:0007669"/>
    <property type="project" value="UniProtKB-KW"/>
</dbReference>
<accession>A0A1I0YEY2</accession>
<dbReference type="AlphaFoldDB" id="A0A1I0YEY2"/>
<evidence type="ECO:0000259" key="3">
    <source>
        <dbReference type="Pfam" id="PF01467"/>
    </source>
</evidence>
<evidence type="ECO:0000256" key="1">
    <source>
        <dbReference type="ARBA" id="ARBA00022679"/>
    </source>
</evidence>
<feature type="domain" description="Cytidyltransferase-like" evidence="3">
    <location>
        <begin position="1"/>
        <end position="117"/>
    </location>
</feature>
<protein>
    <submittedName>
        <fullName evidence="4">Cytidyltransferase-like domain-containing protein</fullName>
    </submittedName>
</protein>
<evidence type="ECO:0000313" key="4">
    <source>
        <dbReference type="EMBL" id="SFB11949.1"/>
    </source>
</evidence>
<proteinExistence type="predicted"/>
<dbReference type="InterPro" id="IPR014729">
    <property type="entry name" value="Rossmann-like_a/b/a_fold"/>
</dbReference>
<gene>
    <name evidence="4" type="ORF">SAMN05216587_1135</name>
</gene>
<reference evidence="4 5" key="1">
    <citation type="submission" date="2016-10" db="EMBL/GenBank/DDBJ databases">
        <authorList>
            <person name="de Groot N.N."/>
        </authorList>
    </citation>
    <scope>NUCLEOTIDE SEQUENCE [LARGE SCALE GENOMIC DNA]</scope>
    <source>
        <strain evidence="4 5">L14</strain>
    </source>
</reference>
<dbReference type="NCBIfam" id="TIGR00125">
    <property type="entry name" value="cyt_tran_rel"/>
    <property type="match status" value="1"/>
</dbReference>
<dbReference type="EMBL" id="FOJX01000013">
    <property type="protein sequence ID" value="SFB11949.1"/>
    <property type="molecule type" value="Genomic_DNA"/>
</dbReference>
<dbReference type="Pfam" id="PF01467">
    <property type="entry name" value="CTP_transf_like"/>
    <property type="match status" value="1"/>
</dbReference>
<dbReference type="Gene3D" id="3.40.50.12580">
    <property type="match status" value="1"/>
</dbReference>
<keyword evidence="1 4" id="KW-0808">Transferase</keyword>
<sequence length="877" mass="100278">MFHIGHLLLIQRAAKRCRHLIVGVVSDEFNLHNKKRLPCIPYEDRAAIVGAIEGVAEVVRVEHRQSVIDTWEKHPYDCYFSGDDHVGADFTRDMEKHGIEVAFFPYTQKISSTKLREQIGGSEGEATSLRKEVLFLPYKASMWDSMESVWQAVCRDEDCHAVVMPIPYADLNADGSVRRWNCERDKFPDYVPTVDWQSYDLARQKPAVIYIHNPYDDGNRITMVESEFFSRNLRKYTDMLVYIPYFAWTGVWPGNHLNLPCYEQVDKIIVQSPCYRVSGNGWYEGDKANLEDVMPAGKVKVLGSPKIDRMLQAAQNYALPDGWQEKLGRKKTVFYNTTVSPLMAYGKRGMKKMWQVYHTMRKKPDMSFIWRPHPLLEGMLESQRPELLEEYRKWKTAMQSLPQVIYDDTADLERSVAISDGYIGEYSSVAQLFASLGKPIFYNDMLLGPAEDDAEYHLAGQFMLVDEDVIYFWADYWNALCQMHLDNGTVEVLYQKQPSGFSVGNYACLFKIGTHLVLTPNNAGKILDYNLQTRTAVEVPLIAPLETGNLRYGIVYGEMVIMLGFRYESIIAYEPASSVIETLCRIPKEILDKRSESHEFLLGKPCLMANVLYVPVINANQILSLDLVSRKCQIYTVGPEEAGYGYATAYAGNIWLAPWLGGPLTVWNPPTGVMQVFDQFPHDFSFSNLPGIDETQFFRETVACGHYWWLLPMKANMVLRLDMETGEVKAVDMGFPLDAPQNEHYQQLQYVWCGDAMDGLVYIWTGADRKIHCLQNETGEEVAVYSPQMPADEAQQIRHELGREDFYEVYVWGQVAAIFEDGISRTPEAFFDYVKSGRHDGRWQQEAFCKITANGDGSCGEKIHQYVMSELTAKRGE</sequence>
<dbReference type="Gene3D" id="3.40.50.620">
    <property type="entry name" value="HUPs"/>
    <property type="match status" value="1"/>
</dbReference>
<keyword evidence="2" id="KW-0548">Nucleotidyltransferase</keyword>
<evidence type="ECO:0000313" key="5">
    <source>
        <dbReference type="Proteomes" id="UP000183843"/>
    </source>
</evidence>
<dbReference type="SUPFAM" id="SSF52374">
    <property type="entry name" value="Nucleotidylyl transferase"/>
    <property type="match status" value="1"/>
</dbReference>
<dbReference type="SUPFAM" id="SSF63825">
    <property type="entry name" value="YWTD domain"/>
    <property type="match status" value="1"/>
</dbReference>